<reference evidence="2" key="1">
    <citation type="submission" date="2025-08" db="UniProtKB">
        <authorList>
            <consortium name="Ensembl"/>
        </authorList>
    </citation>
    <scope>IDENTIFICATION</scope>
</reference>
<feature type="compositionally biased region" description="Polar residues" evidence="1">
    <location>
        <begin position="734"/>
        <end position="752"/>
    </location>
</feature>
<feature type="compositionally biased region" description="Polar residues" evidence="1">
    <location>
        <begin position="492"/>
        <end position="501"/>
    </location>
</feature>
<dbReference type="RefSeq" id="XP_019735656.1">
    <property type="nucleotide sequence ID" value="XM_019880097.1"/>
</dbReference>
<feature type="compositionally biased region" description="Low complexity" evidence="1">
    <location>
        <begin position="168"/>
        <end position="180"/>
    </location>
</feature>
<dbReference type="AlphaFoldDB" id="A0A3Q2YG79"/>
<name>A0A3Q2YG79_HIPCM</name>
<feature type="region of interest" description="Disordered" evidence="1">
    <location>
        <begin position="784"/>
        <end position="803"/>
    </location>
</feature>
<dbReference type="Ensembl" id="ENSHCOT00000014482.1">
    <property type="protein sequence ID" value="ENSHCOP00000017169.1"/>
    <property type="gene ID" value="ENSHCOG00000021218.1"/>
</dbReference>
<evidence type="ECO:0000256" key="1">
    <source>
        <dbReference type="SAM" id="MobiDB-lite"/>
    </source>
</evidence>
<proteinExistence type="predicted"/>
<dbReference type="OMA" id="TLRSHKT"/>
<organism evidence="2 3">
    <name type="scientific">Hippocampus comes</name>
    <name type="common">Tiger tail seahorse</name>
    <dbReference type="NCBI Taxonomy" id="109280"/>
    <lineage>
        <taxon>Eukaryota</taxon>
        <taxon>Metazoa</taxon>
        <taxon>Chordata</taxon>
        <taxon>Craniata</taxon>
        <taxon>Vertebrata</taxon>
        <taxon>Euteleostomi</taxon>
        <taxon>Actinopterygii</taxon>
        <taxon>Neopterygii</taxon>
        <taxon>Teleostei</taxon>
        <taxon>Neoteleostei</taxon>
        <taxon>Acanthomorphata</taxon>
        <taxon>Syngnathiaria</taxon>
        <taxon>Syngnathiformes</taxon>
        <taxon>Syngnathoidei</taxon>
        <taxon>Syngnathidae</taxon>
        <taxon>Hippocampus</taxon>
    </lineage>
</organism>
<evidence type="ECO:0000313" key="3">
    <source>
        <dbReference type="Proteomes" id="UP000264820"/>
    </source>
</evidence>
<dbReference type="KEGG" id="hcq:109521943"/>
<feature type="compositionally biased region" description="Polar residues" evidence="1">
    <location>
        <begin position="448"/>
        <end position="460"/>
    </location>
</feature>
<feature type="compositionally biased region" description="Polar residues" evidence="1">
    <location>
        <begin position="471"/>
        <end position="484"/>
    </location>
</feature>
<evidence type="ECO:0000313" key="2">
    <source>
        <dbReference type="Ensembl" id="ENSHCOP00000017169.1"/>
    </source>
</evidence>
<feature type="compositionally biased region" description="Basic and acidic residues" evidence="1">
    <location>
        <begin position="784"/>
        <end position="795"/>
    </location>
</feature>
<feature type="region of interest" description="Disordered" evidence="1">
    <location>
        <begin position="255"/>
        <end position="297"/>
    </location>
</feature>
<accession>A0A3Q2YG79</accession>
<feature type="compositionally biased region" description="Basic and acidic residues" evidence="1">
    <location>
        <begin position="130"/>
        <end position="148"/>
    </location>
</feature>
<dbReference type="OrthoDB" id="8951118at2759"/>
<keyword evidence="3" id="KW-1185">Reference proteome</keyword>
<dbReference type="GeneID" id="109521943"/>
<feature type="region of interest" description="Disordered" evidence="1">
    <location>
        <begin position="733"/>
        <end position="762"/>
    </location>
</feature>
<protein>
    <submittedName>
        <fullName evidence="2">Uncharacterized LOC109521943</fullName>
    </submittedName>
</protein>
<reference evidence="2" key="2">
    <citation type="submission" date="2025-09" db="UniProtKB">
        <authorList>
            <consortium name="Ensembl"/>
        </authorList>
    </citation>
    <scope>IDENTIFICATION</scope>
</reference>
<sequence>MSTDRPKRNIIKKKYDISDGMPWCEERLVRKVLFLSLREFRDTRRATHGHLPAHGHKRKHVSKATLSHEPQKSSQKPQQQRVSHRLQNMQKKTHSLEKTQVKTKQQRDHANKVQKSNLSQDTHSRKSKNTHTEQRMHPQRKMCREKTAQHTSFQEHSTRTLRSHKTSKSSSMSKYSNTTKEPQRTQHKNSVENTRPPKNVRPLVRTPVAARKQTSHSPKGIRGSLVNGAGQCLSLLSGSSSWSWSLKARPQRHPVSLFCDNDDPHSGRPRLQAQRKFAQSPPSSPGPPPTSSTQCRHNPSLAVVTSLTRCRPKTEDFLSFLCLRGSAALPRNMIFLSGRDFNSRLSTRPQTVTDRKNTITHAVRPDCRSLNFEGPDSTEGSSLCHLTARAQRRRERERKEEAGQRIKNECMEAGRGDEVSKHHLRPRHFSIQLRRNKKVSKVSRVSDHSTSFVRSVSTLKPKTGGGGQRSPRPSNTCKSRGHSNNRPEVKSNHLSQHSNHQLPHKQCLTVCKFYRNPKTHRGLQNSGKNPSRAPAQMPLTTNLATRQLSETPGVVRLSRRKRGLPPDGNLSPPNHFSTDNPFKKCSMQQSNGNVRLDSDYSNGEMEANYKEDVQVKHAVHKVRSAGSLDAELIQDARIGELKLMRDSDVTEDTPNSVNVAKFGSSASITTLEVKDNSDLDPVSEVMCRNVREKRLQRNLTVGSAPISKTIPRITVPGTVIRAAGHTPVPKALLNSVTSPYGHSKPPANNSAKHSPKGTKKGASKDIVSFISPASSCFVDDSKCESSKGWTDDSTKDGSYSVTSKGSTKCLWQIKSTTSTVKTRSSPRILLKH</sequence>
<dbReference type="STRING" id="109280.ENSHCOP00000017169"/>
<feature type="region of interest" description="Disordered" evidence="1">
    <location>
        <begin position="46"/>
        <end position="223"/>
    </location>
</feature>
<feature type="region of interest" description="Disordered" evidence="1">
    <location>
        <begin position="436"/>
        <end position="502"/>
    </location>
</feature>
<dbReference type="GeneTree" id="ENSGT00980000198721"/>
<feature type="compositionally biased region" description="Basic residues" evidence="1">
    <location>
        <begin position="46"/>
        <end position="62"/>
    </location>
</feature>
<feature type="compositionally biased region" description="Basic and acidic residues" evidence="1">
    <location>
        <begin position="94"/>
        <end position="111"/>
    </location>
</feature>
<dbReference type="Proteomes" id="UP000264820">
    <property type="component" value="Unplaced"/>
</dbReference>